<feature type="region of interest" description="Disordered" evidence="11">
    <location>
        <begin position="832"/>
        <end position="926"/>
    </location>
</feature>
<feature type="domain" description="Serine/threonine specific protein phosphatases" evidence="12">
    <location>
        <begin position="133"/>
        <end position="138"/>
    </location>
</feature>
<dbReference type="GO" id="GO:0031272">
    <property type="term" value="P:regulation of pseudopodium assembly"/>
    <property type="evidence" value="ECO:0007669"/>
    <property type="project" value="UniProtKB-ARBA"/>
</dbReference>
<keyword evidence="4" id="KW-0904">Protein phosphatase</keyword>
<keyword evidence="5" id="KW-0464">Manganese</keyword>
<dbReference type="SUPFAM" id="SSF56574">
    <property type="entry name" value="Serpins"/>
    <property type="match status" value="1"/>
</dbReference>
<evidence type="ECO:0000256" key="6">
    <source>
        <dbReference type="ARBA" id="ARBA00037818"/>
    </source>
</evidence>
<dbReference type="PROSITE" id="PS00125">
    <property type="entry name" value="SER_THR_PHOSPHATASE"/>
    <property type="match status" value="1"/>
</dbReference>
<dbReference type="Gene3D" id="3.30.497.10">
    <property type="entry name" value="Antithrombin, subunit I, domain 2"/>
    <property type="match status" value="1"/>
</dbReference>
<comment type="catalytic activity">
    <reaction evidence="8 10">
        <text>O-phospho-L-threonyl-[protein] + H2O = L-threonyl-[protein] + phosphate</text>
        <dbReference type="Rhea" id="RHEA:47004"/>
        <dbReference type="Rhea" id="RHEA-COMP:11060"/>
        <dbReference type="Rhea" id="RHEA-COMP:11605"/>
        <dbReference type="ChEBI" id="CHEBI:15377"/>
        <dbReference type="ChEBI" id="CHEBI:30013"/>
        <dbReference type="ChEBI" id="CHEBI:43474"/>
        <dbReference type="ChEBI" id="CHEBI:61977"/>
        <dbReference type="EC" id="3.1.3.16"/>
    </reaction>
</comment>
<dbReference type="PRINTS" id="PR00114">
    <property type="entry name" value="STPHPHTASE"/>
</dbReference>
<reference evidence="13 14" key="2">
    <citation type="submission" date="2018-11" db="EMBL/GenBank/DDBJ databases">
        <authorList>
            <consortium name="Pathogen Informatics"/>
        </authorList>
    </citation>
    <scope>NUCLEOTIDE SEQUENCE [LARGE SCALE GENOMIC DNA]</scope>
</reference>
<evidence type="ECO:0000256" key="4">
    <source>
        <dbReference type="ARBA" id="ARBA00022912"/>
    </source>
</evidence>
<dbReference type="Gene3D" id="3.60.21.10">
    <property type="match status" value="1"/>
</dbReference>
<name>A0A158PQI1_BRUPA</name>
<feature type="compositionally biased region" description="Basic and acidic residues" evidence="11">
    <location>
        <begin position="841"/>
        <end position="853"/>
    </location>
</feature>
<evidence type="ECO:0000313" key="14">
    <source>
        <dbReference type="Proteomes" id="UP000278627"/>
    </source>
</evidence>
<dbReference type="GO" id="GO:0007060">
    <property type="term" value="P:male meiosis chromosome segregation"/>
    <property type="evidence" value="ECO:0007669"/>
    <property type="project" value="UniProtKB-ARBA"/>
</dbReference>
<dbReference type="GO" id="GO:0004722">
    <property type="term" value="F:protein serine/threonine phosphatase activity"/>
    <property type="evidence" value="ECO:0007669"/>
    <property type="project" value="UniProtKB-EC"/>
</dbReference>
<evidence type="ECO:0000259" key="12">
    <source>
        <dbReference type="PROSITE" id="PS00125"/>
    </source>
</evidence>
<dbReference type="PANTHER" id="PTHR11668">
    <property type="entry name" value="SERINE/THREONINE PROTEIN PHOSPHATASE"/>
    <property type="match status" value="1"/>
</dbReference>
<comment type="catalytic activity">
    <reaction evidence="7">
        <text>O-phospho-L-seryl-[protein] + H2O = L-seryl-[protein] + phosphate</text>
        <dbReference type="Rhea" id="RHEA:20629"/>
        <dbReference type="Rhea" id="RHEA-COMP:9863"/>
        <dbReference type="Rhea" id="RHEA-COMP:11604"/>
        <dbReference type="ChEBI" id="CHEBI:15377"/>
        <dbReference type="ChEBI" id="CHEBI:29999"/>
        <dbReference type="ChEBI" id="CHEBI:43474"/>
        <dbReference type="ChEBI" id="CHEBI:83421"/>
        <dbReference type="EC" id="3.1.3.16"/>
    </reaction>
</comment>
<gene>
    <name evidence="13" type="ORF">BPAG_LOCUS2015</name>
</gene>
<accession>A0A158PQI1</accession>
<dbReference type="GO" id="GO:0097723">
    <property type="term" value="P:amoeboid sperm motility"/>
    <property type="evidence" value="ECO:0007669"/>
    <property type="project" value="UniProtKB-ARBA"/>
</dbReference>
<keyword evidence="2" id="KW-0479">Metal-binding</keyword>
<dbReference type="Proteomes" id="UP000278627">
    <property type="component" value="Unassembled WGS sequence"/>
</dbReference>
<organism evidence="15">
    <name type="scientific">Brugia pahangi</name>
    <name type="common">Filarial nematode worm</name>
    <dbReference type="NCBI Taxonomy" id="6280"/>
    <lineage>
        <taxon>Eukaryota</taxon>
        <taxon>Metazoa</taxon>
        <taxon>Ecdysozoa</taxon>
        <taxon>Nematoda</taxon>
        <taxon>Chromadorea</taxon>
        <taxon>Rhabditida</taxon>
        <taxon>Spirurina</taxon>
        <taxon>Spiruromorpha</taxon>
        <taxon>Filarioidea</taxon>
        <taxon>Onchocercidae</taxon>
        <taxon>Brugia</taxon>
    </lineage>
</organism>
<dbReference type="GO" id="GO:0046872">
    <property type="term" value="F:metal ion binding"/>
    <property type="evidence" value="ECO:0007669"/>
    <property type="project" value="UniProtKB-KW"/>
</dbReference>
<dbReference type="GO" id="GO:0000785">
    <property type="term" value="C:chromatin"/>
    <property type="evidence" value="ECO:0007669"/>
    <property type="project" value="UniProtKB-ARBA"/>
</dbReference>
<keyword evidence="14" id="KW-1185">Reference proteome</keyword>
<dbReference type="PANTHER" id="PTHR11668:SF199">
    <property type="entry name" value="SERINE_THREONINE-PROTEIN PHOSPHATASE"/>
    <property type="match status" value="1"/>
</dbReference>
<comment type="similarity">
    <text evidence="1 10">Belongs to the PPP phosphatase family.</text>
</comment>
<keyword evidence="3 10" id="KW-0378">Hydrolase</keyword>
<evidence type="ECO:0000313" key="13">
    <source>
        <dbReference type="EMBL" id="VDN83201.1"/>
    </source>
</evidence>
<evidence type="ECO:0000256" key="2">
    <source>
        <dbReference type="ARBA" id="ARBA00022723"/>
    </source>
</evidence>
<feature type="compositionally biased region" description="Low complexity" evidence="11">
    <location>
        <begin position="859"/>
        <end position="870"/>
    </location>
</feature>
<protein>
    <recommendedName>
        <fullName evidence="10">Serine/threonine-protein phosphatase</fullName>
        <ecNumber evidence="10">3.1.3.16</ecNumber>
    </recommendedName>
</protein>
<dbReference type="SUPFAM" id="SSF56300">
    <property type="entry name" value="Metallo-dependent phosphatases"/>
    <property type="match status" value="1"/>
</dbReference>
<comment type="subcellular location">
    <subcellularLocation>
        <location evidence="6">Cell projection</location>
        <location evidence="6">Pseudopodium</location>
    </subcellularLocation>
</comment>
<evidence type="ECO:0000256" key="7">
    <source>
        <dbReference type="ARBA" id="ARBA00047761"/>
    </source>
</evidence>
<feature type="compositionally biased region" description="Basic and acidic residues" evidence="11">
    <location>
        <begin position="879"/>
        <end position="895"/>
    </location>
</feature>
<dbReference type="GO" id="GO:0005634">
    <property type="term" value="C:nucleus"/>
    <property type="evidence" value="ECO:0007669"/>
    <property type="project" value="TreeGrafter"/>
</dbReference>
<evidence type="ECO:0000256" key="9">
    <source>
        <dbReference type="ARBA" id="ARBA00054219"/>
    </source>
</evidence>
<dbReference type="SMART" id="SM00156">
    <property type="entry name" value="PP2Ac"/>
    <property type="match status" value="1"/>
</dbReference>
<dbReference type="InterPro" id="IPR023796">
    <property type="entry name" value="Serpin_dom"/>
</dbReference>
<dbReference type="GO" id="GO:0018991">
    <property type="term" value="P:egg-laying behavior"/>
    <property type="evidence" value="ECO:0007669"/>
    <property type="project" value="UniProtKB-ARBA"/>
</dbReference>
<feature type="compositionally biased region" description="Low complexity" evidence="11">
    <location>
        <begin position="896"/>
        <end position="910"/>
    </location>
</feature>
<dbReference type="InterPro" id="IPR029052">
    <property type="entry name" value="Metallo-depent_PP-like"/>
</dbReference>
<evidence type="ECO:0000256" key="3">
    <source>
        <dbReference type="ARBA" id="ARBA00022801"/>
    </source>
</evidence>
<dbReference type="GO" id="GO:0031143">
    <property type="term" value="C:pseudopodium"/>
    <property type="evidence" value="ECO:0007669"/>
    <property type="project" value="UniProtKB-SubCell"/>
</dbReference>
<dbReference type="GO" id="GO:0005737">
    <property type="term" value="C:cytoplasm"/>
    <property type="evidence" value="ECO:0007669"/>
    <property type="project" value="TreeGrafter"/>
</dbReference>
<dbReference type="EC" id="3.1.3.16" evidence="10"/>
<evidence type="ECO:0000256" key="1">
    <source>
        <dbReference type="ARBA" id="ARBA00008294"/>
    </source>
</evidence>
<evidence type="ECO:0000256" key="5">
    <source>
        <dbReference type="ARBA" id="ARBA00023211"/>
    </source>
</evidence>
<dbReference type="EMBL" id="UZAD01000222">
    <property type="protein sequence ID" value="VDN83201.1"/>
    <property type="molecule type" value="Genomic_DNA"/>
</dbReference>
<evidence type="ECO:0000313" key="15">
    <source>
        <dbReference type="WBParaSite" id="BPAG_0000204501-mRNA-1"/>
    </source>
</evidence>
<comment type="function">
    <text evidence="9">Probable phosphatase which plays a redundant role with gsp-4 in spermatogenesis by regulating sister chromatid segregation during meiosis. In addition, involved in sperm motility by controlling the dynamic disassembly of major sperm proteins (MSP) in the spermatozoan pseudopodium.</text>
</comment>
<evidence type="ECO:0000256" key="10">
    <source>
        <dbReference type="RuleBase" id="RU004273"/>
    </source>
</evidence>
<dbReference type="InterPro" id="IPR036186">
    <property type="entry name" value="Serpin_sf"/>
</dbReference>
<dbReference type="InterPro" id="IPR004843">
    <property type="entry name" value="Calcineurin-like_PHP"/>
</dbReference>
<dbReference type="Pfam" id="PF00149">
    <property type="entry name" value="Metallophos"/>
    <property type="match status" value="1"/>
</dbReference>
<dbReference type="Pfam" id="PF00079">
    <property type="entry name" value="Serpin"/>
    <property type="match status" value="1"/>
</dbReference>
<sequence>MLTVSKSPSTANAIEVPPVDLDYIFAHMMTIGRPNTGISTCITEQNITDLLLNVKSLFMEQPVMLKLKPPITVCGDIHGQFGDLIRIFSKTGFPHKTNYLFLGDYVDRGKMNLEVIIFLFACKLRYPKNFFLLRGNHETQLVNRIYGFYDEIMRRYQSLPLYMLFQSVFNVMPLSAIIGDRILCMHGGLSPDMLKADNLNILQSIYRPLPDPPNPSLPLDLLWADPNSYTDEFKFNDRGISITFGAKMVKRICEKFNLDLICRAHQVVQDGYEFFANRKLVTIFSAPHYCGLFDNAAAVMLVDEQMQCSFKVYEWEYSPLIDFGIKLLNKIPSKRLNLAYLPTTDIENLRITNEEWNIAISPLQIIRGFAALLILADGKCKIKLSKLISKALFGVIEPLGKTIHEELNDICINYLRLFSKGVTRIYFEENHLLKFDNELMEYIEKYYGTESQEAEMIVFEPEEKMKKEVVQTLCFQMDPIGQTLVNEMNKNIKETTQGTMEHVVRRDLQPKQKARLVLITSFNSMFYWKPPGQIIEVETFFYETYEKNVDTRSVIKAYRCDGLFRTCLTRDNIRVLELDSEIDGLKMYLFQPRMFFSKDFLKLLNGKQLRHYITQISSQPIRQSANIWFQIIIPRFSINSPVGLQSVFALCKPIYHFIFKNKHPQFPYPCIARIFSPDKAEFGMIYGKASRENFGPCHIYPLWDYYHKTKMALKIGQPELKKGIEDEMRVVTFSQRTMKDEMSEKKYQQIIAVTGRMMIIEGQVGIDRKHYLIGILENENDDNRDDKRRILSSFAKSKRLGAIDTKDAVKKNKWNFIDNRISHSNKQLQQLLKSGKKQLRIQHDIVRKKELPQRKSSKSESSTKSSTYKSNGGTHQQVSKRDEETQHGDKRDDNKYSNNSSDKSSRTQSSIKYYDNDNDNGKSSRTQSFIKYHDNDKSNRTQPSISSHYSQRFAAGAEINKQILKENIEKTSNEKAIGKLKETSLQKKQAMYRLAKGPEIALANKIDTIMVERDEIPHINSYFTVKSENNEVKDMQADIIFNTPFLYMIVSKSEVGRYFVVSMGRFETNPPENMYARDIPVLLTDDNNN</sequence>
<dbReference type="STRING" id="6280.A0A158PQI1"/>
<evidence type="ECO:0000256" key="8">
    <source>
        <dbReference type="ARBA" id="ARBA00048336"/>
    </source>
</evidence>
<proteinExistence type="inferred from homology"/>
<dbReference type="InterPro" id="IPR042178">
    <property type="entry name" value="Serpin_sf_1"/>
</dbReference>
<evidence type="ECO:0000256" key="11">
    <source>
        <dbReference type="SAM" id="MobiDB-lite"/>
    </source>
</evidence>
<dbReference type="WBParaSite" id="BPAG_0000204501-mRNA-1">
    <property type="protein sequence ID" value="BPAG_0000204501-mRNA-1"/>
    <property type="gene ID" value="BPAG_0000204501"/>
</dbReference>
<dbReference type="InterPro" id="IPR050341">
    <property type="entry name" value="PP1_catalytic_subunit"/>
</dbReference>
<dbReference type="AlphaFoldDB" id="A0A158PQI1"/>
<reference evidence="15" key="1">
    <citation type="submission" date="2016-04" db="UniProtKB">
        <authorList>
            <consortium name="WormBaseParasite"/>
        </authorList>
    </citation>
    <scope>IDENTIFICATION</scope>
</reference>
<dbReference type="InterPro" id="IPR006186">
    <property type="entry name" value="Ser/Thr-sp_prot-phosphatase"/>
</dbReference>
<dbReference type="FunFam" id="3.60.21.10:FF:000026">
    <property type="entry name" value="Serine/threonine-protein phosphatase"/>
    <property type="match status" value="1"/>
</dbReference>